<evidence type="ECO:0000256" key="5">
    <source>
        <dbReference type="ARBA" id="ARBA00038359"/>
    </source>
</evidence>
<organism evidence="9 10">
    <name type="scientific">Stachybotrys elegans</name>
    <dbReference type="NCBI Taxonomy" id="80388"/>
    <lineage>
        <taxon>Eukaryota</taxon>
        <taxon>Fungi</taxon>
        <taxon>Dikarya</taxon>
        <taxon>Ascomycota</taxon>
        <taxon>Pezizomycotina</taxon>
        <taxon>Sordariomycetes</taxon>
        <taxon>Hypocreomycetidae</taxon>
        <taxon>Hypocreales</taxon>
        <taxon>Stachybotryaceae</taxon>
        <taxon>Stachybotrys</taxon>
    </lineage>
</organism>
<dbReference type="GO" id="GO:0016020">
    <property type="term" value="C:membrane"/>
    <property type="evidence" value="ECO:0007669"/>
    <property type="project" value="UniProtKB-SubCell"/>
</dbReference>
<dbReference type="EMBL" id="JAGPNK010000001">
    <property type="protein sequence ID" value="KAH7329717.1"/>
    <property type="molecule type" value="Genomic_DNA"/>
</dbReference>
<evidence type="ECO:0000313" key="10">
    <source>
        <dbReference type="Proteomes" id="UP000813444"/>
    </source>
</evidence>
<evidence type="ECO:0000256" key="1">
    <source>
        <dbReference type="ARBA" id="ARBA00004141"/>
    </source>
</evidence>
<accession>A0A8K0T7V9</accession>
<feature type="transmembrane region" description="Helical" evidence="7">
    <location>
        <begin position="113"/>
        <end position="136"/>
    </location>
</feature>
<feature type="domain" description="Rhodopsin" evidence="8">
    <location>
        <begin position="63"/>
        <end position="294"/>
    </location>
</feature>
<dbReference type="InterPro" id="IPR052337">
    <property type="entry name" value="SAT4-like"/>
</dbReference>
<reference evidence="9" key="1">
    <citation type="journal article" date="2021" name="Nat. Commun.">
        <title>Genetic determinants of endophytism in the Arabidopsis root mycobiome.</title>
        <authorList>
            <person name="Mesny F."/>
            <person name="Miyauchi S."/>
            <person name="Thiergart T."/>
            <person name="Pickel B."/>
            <person name="Atanasova L."/>
            <person name="Karlsson M."/>
            <person name="Huettel B."/>
            <person name="Barry K.W."/>
            <person name="Haridas S."/>
            <person name="Chen C."/>
            <person name="Bauer D."/>
            <person name="Andreopoulos W."/>
            <person name="Pangilinan J."/>
            <person name="LaButti K."/>
            <person name="Riley R."/>
            <person name="Lipzen A."/>
            <person name="Clum A."/>
            <person name="Drula E."/>
            <person name="Henrissat B."/>
            <person name="Kohler A."/>
            <person name="Grigoriev I.V."/>
            <person name="Martin F.M."/>
            <person name="Hacquard S."/>
        </authorList>
    </citation>
    <scope>NUCLEOTIDE SEQUENCE</scope>
    <source>
        <strain evidence="9">MPI-CAGE-CH-0235</strain>
    </source>
</reference>
<comment type="similarity">
    <text evidence="5">Belongs to the SAT4 family.</text>
</comment>
<protein>
    <recommendedName>
        <fullName evidence="8">Rhodopsin domain-containing protein</fullName>
    </recommendedName>
</protein>
<evidence type="ECO:0000259" key="8">
    <source>
        <dbReference type="Pfam" id="PF20684"/>
    </source>
</evidence>
<dbReference type="AlphaFoldDB" id="A0A8K0T7V9"/>
<feature type="compositionally biased region" description="Polar residues" evidence="6">
    <location>
        <begin position="329"/>
        <end position="345"/>
    </location>
</feature>
<feature type="transmembrane region" description="Helical" evidence="7">
    <location>
        <begin position="27"/>
        <end position="50"/>
    </location>
</feature>
<keyword evidence="10" id="KW-1185">Reference proteome</keyword>
<feature type="compositionally biased region" description="Basic and acidic residues" evidence="6">
    <location>
        <begin position="318"/>
        <end position="328"/>
    </location>
</feature>
<feature type="transmembrane region" description="Helical" evidence="7">
    <location>
        <begin position="229"/>
        <end position="252"/>
    </location>
</feature>
<name>A0A8K0T7V9_9HYPO</name>
<feature type="transmembrane region" description="Helical" evidence="7">
    <location>
        <begin position="71"/>
        <end position="93"/>
    </location>
</feature>
<comment type="caution">
    <text evidence="9">The sequence shown here is derived from an EMBL/GenBank/DDBJ whole genome shotgun (WGS) entry which is preliminary data.</text>
</comment>
<keyword evidence="4 7" id="KW-0472">Membrane</keyword>
<feature type="transmembrane region" description="Helical" evidence="7">
    <location>
        <begin position="272"/>
        <end position="292"/>
    </location>
</feature>
<dbReference type="InterPro" id="IPR049326">
    <property type="entry name" value="Rhodopsin_dom_fungi"/>
</dbReference>
<keyword evidence="2 7" id="KW-0812">Transmembrane</keyword>
<evidence type="ECO:0000256" key="3">
    <source>
        <dbReference type="ARBA" id="ARBA00022989"/>
    </source>
</evidence>
<comment type="subcellular location">
    <subcellularLocation>
        <location evidence="1">Membrane</location>
        <topology evidence="1">Multi-pass membrane protein</topology>
    </subcellularLocation>
</comment>
<evidence type="ECO:0000256" key="7">
    <source>
        <dbReference type="SAM" id="Phobius"/>
    </source>
</evidence>
<gene>
    <name evidence="9" type="ORF">B0I35DRAFT_420699</name>
</gene>
<dbReference type="PANTHER" id="PTHR33048:SF47">
    <property type="entry name" value="INTEGRAL MEMBRANE PROTEIN-RELATED"/>
    <property type="match status" value="1"/>
</dbReference>
<proteinExistence type="inferred from homology"/>
<feature type="transmembrane region" description="Helical" evidence="7">
    <location>
        <begin position="194"/>
        <end position="217"/>
    </location>
</feature>
<feature type="transmembrane region" description="Helical" evidence="7">
    <location>
        <begin position="148"/>
        <end position="174"/>
    </location>
</feature>
<evidence type="ECO:0000256" key="2">
    <source>
        <dbReference type="ARBA" id="ARBA00022692"/>
    </source>
</evidence>
<dbReference type="Proteomes" id="UP000813444">
    <property type="component" value="Unassembled WGS sequence"/>
</dbReference>
<sequence>MPIESSHPSPGAVPEFPPGYTEEDRSYGLYIFSIAMTVITVLAILARFWSRTLTPTSPDCFGTTRFWWDDWTALASAPFIIAQHGLLFAMLNLGLGHHAAVLPIDDLFSIFKLFFAMYFLYDAAVFLTKMSALFFLTRIFPKHASPTWFHYSIWAAHFINIAWFVGATLASLLLCNPIDKNWDPTLPGTCGTRSAIWIGCAVTAVLIDSVILIIPIPKIWKLQISRARKLGISVTFILGYCAIVVSLGRTAFTFRDAEAVSTDITYELVPPLFWSSAEGTVLLLGICLPAMLPLGRHMFTYYFSPLACKVSQLLSTRGTERRESKNTHGETQGTPRTTYRLGNNKISSASEATELGTYHSMDSRREILDIPSIQTNYFEASISVDDIEADPRPPVSGIRVEHTFAVSQVPST</sequence>
<dbReference type="PANTHER" id="PTHR33048">
    <property type="entry name" value="PTH11-LIKE INTEGRAL MEMBRANE PROTEIN (AFU_ORTHOLOGUE AFUA_5G11245)"/>
    <property type="match status" value="1"/>
</dbReference>
<dbReference type="OrthoDB" id="4935043at2759"/>
<feature type="region of interest" description="Disordered" evidence="6">
    <location>
        <begin position="318"/>
        <end position="345"/>
    </location>
</feature>
<keyword evidence="3 7" id="KW-1133">Transmembrane helix</keyword>
<evidence type="ECO:0000256" key="4">
    <source>
        <dbReference type="ARBA" id="ARBA00023136"/>
    </source>
</evidence>
<evidence type="ECO:0000256" key="6">
    <source>
        <dbReference type="SAM" id="MobiDB-lite"/>
    </source>
</evidence>
<evidence type="ECO:0000313" key="9">
    <source>
        <dbReference type="EMBL" id="KAH7329717.1"/>
    </source>
</evidence>
<dbReference type="Pfam" id="PF20684">
    <property type="entry name" value="Fung_rhodopsin"/>
    <property type="match status" value="1"/>
</dbReference>